<accession>A0A5J4Q0S3</accession>
<dbReference type="PANTHER" id="PTHR40094:SF1">
    <property type="entry name" value="UBIQUITIN DOMAIN-CONTAINING PROTEIN"/>
    <property type="match status" value="1"/>
</dbReference>
<dbReference type="GO" id="GO:0004866">
    <property type="term" value="F:endopeptidase inhibitor activity"/>
    <property type="evidence" value="ECO:0007669"/>
    <property type="project" value="InterPro"/>
</dbReference>
<evidence type="ECO:0000259" key="1">
    <source>
        <dbReference type="Pfam" id="PF01835"/>
    </source>
</evidence>
<dbReference type="EMBL" id="SNRY01005275">
    <property type="protein sequence ID" value="KAA6315375.1"/>
    <property type="molecule type" value="Genomic_DNA"/>
</dbReference>
<sequence>MTVNTSNQTYPKAGLALTVNYRNLDGFTVEFHKVNLPALSPKLKAQPDNAFYKKYCRKVDAQHLALPFPEGYSYQDTVIAVKAPQTGVYLMRIVAGKTGVVVENLLYITGFKMLTCAIPDNQYEAAVLDAESGKPVPDALVRLFTEKKGELTEVKALLTDKDGKVRFPRTDEINYAGYTVEKDTDRGMPLQRIGVSYVFNESVTNLWQMILLTDRALYRPGQTVYVKGIAYRSQTDTANVIAGEKYTLTLTDANRREIGKKEVRTNEFGSFTSEFVLPSGGLNGEYY</sequence>
<protein>
    <recommendedName>
        <fullName evidence="1">Macroglobulin domain-containing protein</fullName>
    </recommendedName>
</protein>
<gene>
    <name evidence="2" type="ORF">EZS27_034156</name>
</gene>
<reference evidence="2" key="1">
    <citation type="submission" date="2019-03" db="EMBL/GenBank/DDBJ databases">
        <title>Single cell metagenomics reveals metabolic interactions within the superorganism composed of flagellate Streblomastix strix and complex community of Bacteroidetes bacteria on its surface.</title>
        <authorList>
            <person name="Treitli S.C."/>
            <person name="Kolisko M."/>
            <person name="Husnik F."/>
            <person name="Keeling P."/>
            <person name="Hampl V."/>
        </authorList>
    </citation>
    <scope>NUCLEOTIDE SEQUENCE</scope>
    <source>
        <strain evidence="2">STM</strain>
    </source>
</reference>
<proteinExistence type="predicted"/>
<feature type="domain" description="Macroglobulin" evidence="1">
    <location>
        <begin position="209"/>
        <end position="286"/>
    </location>
</feature>
<dbReference type="InterPro" id="IPR002890">
    <property type="entry name" value="MG2"/>
</dbReference>
<evidence type="ECO:0000313" key="2">
    <source>
        <dbReference type="EMBL" id="KAA6315375.1"/>
    </source>
</evidence>
<dbReference type="PANTHER" id="PTHR40094">
    <property type="entry name" value="ALPHA-2-MACROGLOBULIN HOMOLOG"/>
    <property type="match status" value="1"/>
</dbReference>
<dbReference type="Pfam" id="PF01835">
    <property type="entry name" value="MG2"/>
    <property type="match status" value="1"/>
</dbReference>
<name>A0A5J4Q0S3_9ZZZZ</name>
<feature type="non-terminal residue" evidence="2">
    <location>
        <position position="287"/>
    </location>
</feature>
<organism evidence="2">
    <name type="scientific">termite gut metagenome</name>
    <dbReference type="NCBI Taxonomy" id="433724"/>
    <lineage>
        <taxon>unclassified sequences</taxon>
        <taxon>metagenomes</taxon>
        <taxon>organismal metagenomes</taxon>
    </lineage>
</organism>
<comment type="caution">
    <text evidence="2">The sequence shown here is derived from an EMBL/GenBank/DDBJ whole genome shotgun (WGS) entry which is preliminary data.</text>
</comment>
<dbReference type="InterPro" id="IPR051802">
    <property type="entry name" value="YfhM-like"/>
</dbReference>
<dbReference type="Gene3D" id="2.60.40.1930">
    <property type="match status" value="1"/>
</dbReference>
<dbReference type="AlphaFoldDB" id="A0A5J4Q0S3"/>